<dbReference type="EMBL" id="BSUL01000001">
    <property type="protein sequence ID" value="GMA29555.1"/>
    <property type="molecule type" value="Genomic_DNA"/>
</dbReference>
<keyword evidence="1" id="KW-0812">Transmembrane</keyword>
<evidence type="ECO:0000256" key="1">
    <source>
        <dbReference type="SAM" id="Phobius"/>
    </source>
</evidence>
<dbReference type="RefSeq" id="WP_284233782.1">
    <property type="nucleotide sequence ID" value="NZ_BSUL01000001.1"/>
</dbReference>
<evidence type="ECO:0000313" key="2">
    <source>
        <dbReference type="EMBL" id="GMA29555.1"/>
    </source>
</evidence>
<dbReference type="AlphaFoldDB" id="A0AA37UPJ0"/>
<sequence length="123" mass="12731">MSSRPASRWAAVGFWLVAVAAVPALTLAWFQFGLSFSGRPDGRCSLLEVGAAVVTDLPLVLGHLGALLVLMLLALPATRTRAAAVWATVAGVVVPSLVGILAAQWFWRGELFATGPAGGFCGL</sequence>
<keyword evidence="1" id="KW-1133">Transmembrane helix</keyword>
<feature type="transmembrane region" description="Helical" evidence="1">
    <location>
        <begin position="52"/>
        <end position="75"/>
    </location>
</feature>
<feature type="transmembrane region" description="Helical" evidence="1">
    <location>
        <begin position="12"/>
        <end position="32"/>
    </location>
</feature>
<gene>
    <name evidence="2" type="ORF">GCM10025874_28080</name>
</gene>
<keyword evidence="3" id="KW-1185">Reference proteome</keyword>
<proteinExistence type="predicted"/>
<keyword evidence="1" id="KW-0472">Membrane</keyword>
<organism evidence="2 3">
    <name type="scientific">Arenivirga flava</name>
    <dbReference type="NCBI Taxonomy" id="1930060"/>
    <lineage>
        <taxon>Bacteria</taxon>
        <taxon>Bacillati</taxon>
        <taxon>Actinomycetota</taxon>
        <taxon>Actinomycetes</taxon>
        <taxon>Micrococcales</taxon>
        <taxon>Microbacteriaceae</taxon>
        <taxon>Arenivirga</taxon>
    </lineage>
</organism>
<accession>A0AA37UPJ0</accession>
<name>A0AA37UPJ0_9MICO</name>
<feature type="transmembrane region" description="Helical" evidence="1">
    <location>
        <begin position="82"/>
        <end position="107"/>
    </location>
</feature>
<protein>
    <submittedName>
        <fullName evidence="2">Uncharacterized protein</fullName>
    </submittedName>
</protein>
<dbReference type="Proteomes" id="UP001157160">
    <property type="component" value="Unassembled WGS sequence"/>
</dbReference>
<comment type="caution">
    <text evidence="2">The sequence shown here is derived from an EMBL/GenBank/DDBJ whole genome shotgun (WGS) entry which is preliminary data.</text>
</comment>
<evidence type="ECO:0000313" key="3">
    <source>
        <dbReference type="Proteomes" id="UP001157160"/>
    </source>
</evidence>
<reference evidence="2 3" key="1">
    <citation type="journal article" date="2014" name="Int. J. Syst. Evol. Microbiol.">
        <title>Complete genome sequence of Corynebacterium casei LMG S-19264T (=DSM 44701T), isolated from a smear-ripened cheese.</title>
        <authorList>
            <consortium name="US DOE Joint Genome Institute (JGI-PGF)"/>
            <person name="Walter F."/>
            <person name="Albersmeier A."/>
            <person name="Kalinowski J."/>
            <person name="Ruckert C."/>
        </authorList>
    </citation>
    <scope>NUCLEOTIDE SEQUENCE [LARGE SCALE GENOMIC DNA]</scope>
    <source>
        <strain evidence="2 3">NBRC 112289</strain>
    </source>
</reference>